<evidence type="ECO:0008006" key="3">
    <source>
        <dbReference type="Google" id="ProtNLM"/>
    </source>
</evidence>
<proteinExistence type="predicted"/>
<sequence length="159" mass="16353">MGAAVGDPAGIILAAHEWGHVLVALRAGATEIAITRVDDGWRVDVSPPPASGVAAMEGMLAGVLGELLHAMGGDADKVVTFVRQFGKAAFSATAYGEADLVLIDRLQDADVARLVAGLAPSLAADLAAIPHDMLEAMGRTLLRQRVGDRLPIVRAKAAA</sequence>
<dbReference type="RefSeq" id="WP_209354390.1">
    <property type="nucleotide sequence ID" value="NZ_JAGIYZ010000052.1"/>
</dbReference>
<comment type="caution">
    <text evidence="1">The sequence shown here is derived from an EMBL/GenBank/DDBJ whole genome shotgun (WGS) entry which is preliminary data.</text>
</comment>
<accession>A0ABS4B068</accession>
<protein>
    <recommendedName>
        <fullName evidence="3">Peptidase M41 domain-containing protein</fullName>
    </recommendedName>
</protein>
<dbReference type="EMBL" id="JAGIYZ010000052">
    <property type="protein sequence ID" value="MBP0467018.1"/>
    <property type="molecule type" value="Genomic_DNA"/>
</dbReference>
<evidence type="ECO:0000313" key="2">
    <source>
        <dbReference type="Proteomes" id="UP000680815"/>
    </source>
</evidence>
<reference evidence="1 2" key="1">
    <citation type="submission" date="2021-03" db="EMBL/GenBank/DDBJ databases">
        <authorList>
            <person name="So Y."/>
        </authorList>
    </citation>
    <scope>NUCLEOTIDE SEQUENCE [LARGE SCALE GENOMIC DNA]</scope>
    <source>
        <strain evidence="1 2">PWR1</strain>
    </source>
</reference>
<name>A0ABS4B068_9PROT</name>
<organism evidence="1 2">
    <name type="scientific">Roseomonas nitratireducens</name>
    <dbReference type="NCBI Taxonomy" id="2820810"/>
    <lineage>
        <taxon>Bacteria</taxon>
        <taxon>Pseudomonadati</taxon>
        <taxon>Pseudomonadota</taxon>
        <taxon>Alphaproteobacteria</taxon>
        <taxon>Acetobacterales</taxon>
        <taxon>Roseomonadaceae</taxon>
        <taxon>Roseomonas</taxon>
    </lineage>
</organism>
<keyword evidence="2" id="KW-1185">Reference proteome</keyword>
<evidence type="ECO:0000313" key="1">
    <source>
        <dbReference type="EMBL" id="MBP0467018.1"/>
    </source>
</evidence>
<gene>
    <name evidence="1" type="ORF">J5Y09_24055</name>
</gene>
<dbReference type="Proteomes" id="UP000680815">
    <property type="component" value="Unassembled WGS sequence"/>
</dbReference>